<evidence type="ECO:0000313" key="1">
    <source>
        <dbReference type="EMBL" id="MDR7274717.1"/>
    </source>
</evidence>
<comment type="caution">
    <text evidence="1">The sequence shown here is derived from an EMBL/GenBank/DDBJ whole genome shotgun (WGS) entry which is preliminary data.</text>
</comment>
<reference evidence="1" key="1">
    <citation type="submission" date="2023-07" db="EMBL/GenBank/DDBJ databases">
        <title>Sequencing the genomes of 1000 actinobacteria strains.</title>
        <authorList>
            <person name="Klenk H.-P."/>
        </authorList>
    </citation>
    <scope>NUCLEOTIDE SEQUENCE</scope>
    <source>
        <strain evidence="1">DSM 44707</strain>
    </source>
</reference>
<dbReference type="RefSeq" id="WP_310364747.1">
    <property type="nucleotide sequence ID" value="NZ_JAVDYB010000001.1"/>
</dbReference>
<dbReference type="AlphaFoldDB" id="A0AAE3YKR6"/>
<dbReference type="Proteomes" id="UP001183643">
    <property type="component" value="Unassembled WGS sequence"/>
</dbReference>
<sequence length="173" mass="17653">MKSSDETEAVSFPIVAKGLSGASFTAVPAADLTDPPGGGCTYNDITGNIHAQYLDGVLVTTESEWSAKVLCTTTAPGQWMAAIQVTSTLWLNGVNIAQGATFTCSACNLGNSTGADICAGTQCAGTYWVSGAATLTLPTGWVWSTYPSECISIAAAAIRCTAVSNTVTVLVSI</sequence>
<dbReference type="EMBL" id="JAVDYB010000001">
    <property type="protein sequence ID" value="MDR7274717.1"/>
    <property type="molecule type" value="Genomic_DNA"/>
</dbReference>
<protein>
    <submittedName>
        <fullName evidence="1">Uncharacterized protein</fullName>
    </submittedName>
</protein>
<proteinExistence type="predicted"/>
<keyword evidence="2" id="KW-1185">Reference proteome</keyword>
<accession>A0AAE3YKR6</accession>
<evidence type="ECO:0000313" key="2">
    <source>
        <dbReference type="Proteomes" id="UP001183643"/>
    </source>
</evidence>
<gene>
    <name evidence="1" type="ORF">J2S41_001495</name>
</gene>
<name>A0AAE3YKR6_9ACTN</name>
<organism evidence="1 2">
    <name type="scientific">Catenuloplanes atrovinosus</name>
    <dbReference type="NCBI Taxonomy" id="137266"/>
    <lineage>
        <taxon>Bacteria</taxon>
        <taxon>Bacillati</taxon>
        <taxon>Actinomycetota</taxon>
        <taxon>Actinomycetes</taxon>
        <taxon>Micromonosporales</taxon>
        <taxon>Micromonosporaceae</taxon>
        <taxon>Catenuloplanes</taxon>
    </lineage>
</organism>